<dbReference type="AlphaFoldDB" id="A0A226EZS7"/>
<evidence type="ECO:0000313" key="2">
    <source>
        <dbReference type="Proteomes" id="UP000198287"/>
    </source>
</evidence>
<protein>
    <submittedName>
        <fullName evidence="1">Uncharacterized protein</fullName>
    </submittedName>
</protein>
<name>A0A226EZS7_FOLCA</name>
<dbReference type="Proteomes" id="UP000198287">
    <property type="component" value="Unassembled WGS sequence"/>
</dbReference>
<reference evidence="1 2" key="1">
    <citation type="submission" date="2015-12" db="EMBL/GenBank/DDBJ databases">
        <title>The genome of Folsomia candida.</title>
        <authorList>
            <person name="Faddeeva A."/>
            <person name="Derks M.F."/>
            <person name="Anvar Y."/>
            <person name="Smit S."/>
            <person name="Van Straalen N."/>
            <person name="Roelofs D."/>
        </authorList>
    </citation>
    <scope>NUCLEOTIDE SEQUENCE [LARGE SCALE GENOMIC DNA]</scope>
    <source>
        <strain evidence="1 2">VU population</strain>
        <tissue evidence="1">Whole body</tissue>
    </source>
</reference>
<evidence type="ECO:0000313" key="1">
    <source>
        <dbReference type="EMBL" id="OXA62688.1"/>
    </source>
</evidence>
<accession>A0A226EZS7</accession>
<gene>
    <name evidence="1" type="ORF">Fcan01_00299</name>
</gene>
<comment type="caution">
    <text evidence="1">The sequence shown here is derived from an EMBL/GenBank/DDBJ whole genome shotgun (WGS) entry which is preliminary data.</text>
</comment>
<keyword evidence="2" id="KW-1185">Reference proteome</keyword>
<sequence>MRDTVYGTMFKPREEIMGENPIYANVHVKKVVLDVVFVPSFENLGSIDKILKMFPNVTEFELAVSFAYKNICVGYVLETLAESKIKKIKVKFLACDQLMRGYERVSASFHAALERYLPKFSELQRVDLILEDMSPMSTFHLPLYVVEGILCTKSLRVLNLTGFSIGQDGEEETEMCRQLLDDKLVQWKISDPYIHTPDMNET</sequence>
<organism evidence="1 2">
    <name type="scientific">Folsomia candida</name>
    <name type="common">Springtail</name>
    <dbReference type="NCBI Taxonomy" id="158441"/>
    <lineage>
        <taxon>Eukaryota</taxon>
        <taxon>Metazoa</taxon>
        <taxon>Ecdysozoa</taxon>
        <taxon>Arthropoda</taxon>
        <taxon>Hexapoda</taxon>
        <taxon>Collembola</taxon>
        <taxon>Entomobryomorpha</taxon>
        <taxon>Isotomoidea</taxon>
        <taxon>Isotomidae</taxon>
        <taxon>Proisotominae</taxon>
        <taxon>Folsomia</taxon>
    </lineage>
</organism>
<dbReference type="EMBL" id="LNIX01000001">
    <property type="protein sequence ID" value="OXA62688.1"/>
    <property type="molecule type" value="Genomic_DNA"/>
</dbReference>
<proteinExistence type="predicted"/>